<reference evidence="1 2" key="1">
    <citation type="submission" date="2021-06" db="EMBL/GenBank/DDBJ databases">
        <authorList>
            <person name="Palmer J.M."/>
        </authorList>
    </citation>
    <scope>NUCLEOTIDE SEQUENCE [LARGE SCALE GENOMIC DNA]</scope>
    <source>
        <strain evidence="2">if_2019</strain>
        <tissue evidence="1">Muscle</tissue>
    </source>
</reference>
<sequence length="133" mass="13872">MKSNYFFSCRHLMDGQFELMRQEKAVAPGEDLAQVHEGAGSVAPEGAGEDEASQEVATTATGGMATEAMVTEASVVVTGALVVDTEVEDIPQVATGTTGDRVDMVTALDPIAMAMTAMSEFLVNYTSEVASCS</sequence>
<accession>A0ABV0UFC8</accession>
<protein>
    <submittedName>
        <fullName evidence="1">Uncharacterized protein</fullName>
    </submittedName>
</protein>
<evidence type="ECO:0000313" key="1">
    <source>
        <dbReference type="EMBL" id="MEQ2242931.1"/>
    </source>
</evidence>
<organism evidence="1 2">
    <name type="scientific">Ilyodon furcidens</name>
    <name type="common">goldbreast splitfin</name>
    <dbReference type="NCBI Taxonomy" id="33524"/>
    <lineage>
        <taxon>Eukaryota</taxon>
        <taxon>Metazoa</taxon>
        <taxon>Chordata</taxon>
        <taxon>Craniata</taxon>
        <taxon>Vertebrata</taxon>
        <taxon>Euteleostomi</taxon>
        <taxon>Actinopterygii</taxon>
        <taxon>Neopterygii</taxon>
        <taxon>Teleostei</taxon>
        <taxon>Neoteleostei</taxon>
        <taxon>Acanthomorphata</taxon>
        <taxon>Ovalentaria</taxon>
        <taxon>Atherinomorphae</taxon>
        <taxon>Cyprinodontiformes</taxon>
        <taxon>Goodeidae</taxon>
        <taxon>Ilyodon</taxon>
    </lineage>
</organism>
<name>A0ABV0UFC8_9TELE</name>
<dbReference type="EMBL" id="JAHRIQ010069597">
    <property type="protein sequence ID" value="MEQ2242931.1"/>
    <property type="molecule type" value="Genomic_DNA"/>
</dbReference>
<comment type="caution">
    <text evidence="1">The sequence shown here is derived from an EMBL/GenBank/DDBJ whole genome shotgun (WGS) entry which is preliminary data.</text>
</comment>
<gene>
    <name evidence="1" type="ORF">ILYODFUR_001880</name>
</gene>
<evidence type="ECO:0000313" key="2">
    <source>
        <dbReference type="Proteomes" id="UP001482620"/>
    </source>
</evidence>
<dbReference type="Proteomes" id="UP001482620">
    <property type="component" value="Unassembled WGS sequence"/>
</dbReference>
<proteinExistence type="predicted"/>
<keyword evidence="2" id="KW-1185">Reference proteome</keyword>